<feature type="transmembrane region" description="Helical" evidence="1">
    <location>
        <begin position="95"/>
        <end position="114"/>
    </location>
</feature>
<keyword evidence="4" id="KW-1185">Reference proteome</keyword>
<dbReference type="RefSeq" id="WP_251518050.1">
    <property type="nucleotide sequence ID" value="NZ_JAMBON010000128.1"/>
</dbReference>
<keyword evidence="1" id="KW-0472">Membrane</keyword>
<evidence type="ECO:0000256" key="1">
    <source>
        <dbReference type="SAM" id="Phobius"/>
    </source>
</evidence>
<evidence type="ECO:0000313" key="4">
    <source>
        <dbReference type="Proteomes" id="UP001597221"/>
    </source>
</evidence>
<dbReference type="EMBL" id="JBHUDE010000089">
    <property type="protein sequence ID" value="MFD1608443.1"/>
    <property type="molecule type" value="Genomic_DNA"/>
</dbReference>
<feature type="transmembrane region" description="Helical" evidence="1">
    <location>
        <begin position="126"/>
        <end position="143"/>
    </location>
</feature>
<feature type="domain" description="VanZ-like" evidence="2">
    <location>
        <begin position="12"/>
        <end position="143"/>
    </location>
</feature>
<name>A0ABW4HS18_9BACI</name>
<keyword evidence="1" id="KW-0812">Transmembrane</keyword>
<protein>
    <submittedName>
        <fullName evidence="3">VanZ family protein</fullName>
    </submittedName>
</protein>
<comment type="caution">
    <text evidence="3">The sequence shown here is derived from an EMBL/GenBank/DDBJ whole genome shotgun (WGS) entry which is preliminary data.</text>
</comment>
<feature type="transmembrane region" description="Helical" evidence="1">
    <location>
        <begin position="70"/>
        <end position="88"/>
    </location>
</feature>
<evidence type="ECO:0000313" key="3">
    <source>
        <dbReference type="EMBL" id="MFD1608443.1"/>
    </source>
</evidence>
<dbReference type="InterPro" id="IPR006976">
    <property type="entry name" value="VanZ-like"/>
</dbReference>
<feature type="transmembrane region" description="Helical" evidence="1">
    <location>
        <begin position="6"/>
        <end position="27"/>
    </location>
</feature>
<accession>A0ABW4HS18</accession>
<keyword evidence="1" id="KW-1133">Transmembrane helix</keyword>
<dbReference type="PANTHER" id="PTHR36834">
    <property type="entry name" value="MEMBRANE PROTEIN-RELATED"/>
    <property type="match status" value="1"/>
</dbReference>
<organism evidence="3 4">
    <name type="scientific">Oceanobacillus luteolus</name>
    <dbReference type="NCBI Taxonomy" id="1274358"/>
    <lineage>
        <taxon>Bacteria</taxon>
        <taxon>Bacillati</taxon>
        <taxon>Bacillota</taxon>
        <taxon>Bacilli</taxon>
        <taxon>Bacillales</taxon>
        <taxon>Bacillaceae</taxon>
        <taxon>Oceanobacillus</taxon>
    </lineage>
</organism>
<dbReference type="Proteomes" id="UP001597221">
    <property type="component" value="Unassembled WGS sequence"/>
</dbReference>
<reference evidence="4" key="1">
    <citation type="journal article" date="2019" name="Int. J. Syst. Evol. Microbiol.">
        <title>The Global Catalogue of Microorganisms (GCM) 10K type strain sequencing project: providing services to taxonomists for standard genome sequencing and annotation.</title>
        <authorList>
            <consortium name="The Broad Institute Genomics Platform"/>
            <consortium name="The Broad Institute Genome Sequencing Center for Infectious Disease"/>
            <person name="Wu L."/>
            <person name="Ma J."/>
        </authorList>
    </citation>
    <scope>NUCLEOTIDE SEQUENCE [LARGE SCALE GENOMIC DNA]</scope>
    <source>
        <strain evidence="4">CGMCC 1.12376</strain>
    </source>
</reference>
<sequence length="152" mass="17610">MKLLKVFLWLVFVLYIAVLIKVILIKYMPISYLVQNLELGLNHFQMNFVPFATIINYIVSDTFTVSVQNILGNIVIFMPFGFLLPILISRFQKFITILLVSFCFSLTFEIIQLLFPILGSFDVDDLILNTLGALLGFMFFTLIKRLTQRNSR</sequence>
<proteinExistence type="predicted"/>
<dbReference type="Pfam" id="PF04892">
    <property type="entry name" value="VanZ"/>
    <property type="match status" value="1"/>
</dbReference>
<evidence type="ECO:0000259" key="2">
    <source>
        <dbReference type="Pfam" id="PF04892"/>
    </source>
</evidence>
<dbReference type="InterPro" id="IPR053150">
    <property type="entry name" value="Teicoplanin_resist-assoc"/>
</dbReference>
<gene>
    <name evidence="3" type="ORF">ACFSBH_12380</name>
</gene>
<dbReference type="PANTHER" id="PTHR36834:SF1">
    <property type="entry name" value="INTEGRAL MEMBRANE PROTEIN"/>
    <property type="match status" value="1"/>
</dbReference>